<dbReference type="EMBL" id="QLLL01000001">
    <property type="protein sequence ID" value="RAJ11195.1"/>
    <property type="molecule type" value="Genomic_DNA"/>
</dbReference>
<protein>
    <submittedName>
        <fullName evidence="2">SusD-like starch-binding protein associating with outer membrane</fullName>
    </submittedName>
</protein>
<dbReference type="AlphaFoldDB" id="A0A327R4Q5"/>
<dbReference type="RefSeq" id="WP_111596290.1">
    <property type="nucleotide sequence ID" value="NZ_QLLL01000001.1"/>
</dbReference>
<reference evidence="2 3" key="1">
    <citation type="submission" date="2018-06" db="EMBL/GenBank/DDBJ databases">
        <title>Genomic Encyclopedia of Archaeal and Bacterial Type Strains, Phase II (KMG-II): from individual species to whole genera.</title>
        <authorList>
            <person name="Goeker M."/>
        </authorList>
    </citation>
    <scope>NUCLEOTIDE SEQUENCE [LARGE SCALE GENOMIC DNA]</scope>
    <source>
        <strain evidence="2 3">DSM 23857</strain>
    </source>
</reference>
<evidence type="ECO:0000313" key="2">
    <source>
        <dbReference type="EMBL" id="RAJ11195.1"/>
    </source>
</evidence>
<dbReference type="OrthoDB" id="9766256at2"/>
<feature type="signal peptide" evidence="1">
    <location>
        <begin position="1"/>
        <end position="20"/>
    </location>
</feature>
<dbReference type="Proteomes" id="UP000249547">
    <property type="component" value="Unassembled WGS sequence"/>
</dbReference>
<dbReference type="Gene3D" id="1.25.40.390">
    <property type="match status" value="1"/>
</dbReference>
<comment type="caution">
    <text evidence="2">The sequence shown here is derived from an EMBL/GenBank/DDBJ whole genome shotgun (WGS) entry which is preliminary data.</text>
</comment>
<accession>A0A327R4Q5</accession>
<evidence type="ECO:0000256" key="1">
    <source>
        <dbReference type="SAM" id="SignalP"/>
    </source>
</evidence>
<evidence type="ECO:0000313" key="3">
    <source>
        <dbReference type="Proteomes" id="UP000249547"/>
    </source>
</evidence>
<dbReference type="Pfam" id="PF12771">
    <property type="entry name" value="SusD-like_2"/>
    <property type="match status" value="1"/>
</dbReference>
<feature type="chain" id="PRO_5016338537" evidence="1">
    <location>
        <begin position="21"/>
        <end position="519"/>
    </location>
</feature>
<organism evidence="2 3">
    <name type="scientific">Chitinophaga skermanii</name>
    <dbReference type="NCBI Taxonomy" id="331697"/>
    <lineage>
        <taxon>Bacteria</taxon>
        <taxon>Pseudomonadati</taxon>
        <taxon>Bacteroidota</taxon>
        <taxon>Chitinophagia</taxon>
        <taxon>Chitinophagales</taxon>
        <taxon>Chitinophagaceae</taxon>
        <taxon>Chitinophaga</taxon>
    </lineage>
</organism>
<keyword evidence="1" id="KW-0732">Signal</keyword>
<gene>
    <name evidence="2" type="ORF">LX64_00804</name>
</gene>
<name>A0A327R4Q5_9BACT</name>
<dbReference type="InterPro" id="IPR041662">
    <property type="entry name" value="SusD-like_2"/>
</dbReference>
<sequence length="519" mass="58865">MKRTVLKYILPVTLATTLVASCSKFDDINTNPNKTDRVTSATLATGMILNVTRSSIATQKTFMQPFLLGKYITWGEGQEDLQYNRFGRANFSRITLLRNIDPMLKYATTEQMRKSYKALGHFISAWQFFQTTMQVGDMPYSQAGKGETDNIITPKYDSQKEVFLGILAQLDSANNLFSQGSNFDGDPIYSGNVDTWRRLANSFQLHVLMNLCKKTGDADLKVIERFKEVAQRPLMRSYADNFGMTYNATAGQNYPWSDIPAGSGNPNVKSNYVMLSANLINPLKQLKDRRLFYYAKPSPVQLTAGKSMSDYDAYIGAEVSNAFSDLQTMRVLKDYSDVNNRYINMVNTEPVSVFAYNELQFILAEATLRGWISGTPAQTYYANGITDAMKFTAFYTPDNADYHHNMKIDDAYIQSYVTSVALTGDFETQLSQIITQKYLSNFLQACNYTAWYENRRTGYPVFILNSKTNLNTPTDKLPVRWLYPTAELNYNTKNLNDAIVRQFPEGDNTNGVMWLLKAN</sequence>
<dbReference type="InterPro" id="IPR011990">
    <property type="entry name" value="TPR-like_helical_dom_sf"/>
</dbReference>
<dbReference type="SUPFAM" id="SSF48452">
    <property type="entry name" value="TPR-like"/>
    <property type="match status" value="1"/>
</dbReference>
<keyword evidence="3" id="KW-1185">Reference proteome</keyword>
<proteinExistence type="predicted"/>
<dbReference type="PROSITE" id="PS51257">
    <property type="entry name" value="PROKAR_LIPOPROTEIN"/>
    <property type="match status" value="1"/>
</dbReference>